<reference evidence="9 10" key="1">
    <citation type="submission" date="2022-10" db="EMBL/GenBank/DDBJ databases">
        <title>Comparative genomics and taxonomic characterization of three novel marine species of genus Reichenbachiella exhibiting antioxidant and polysaccharide degradation activities.</title>
        <authorList>
            <person name="Muhammad N."/>
            <person name="Lee Y.-J."/>
            <person name="Ko J."/>
            <person name="Kim S.-G."/>
        </authorList>
    </citation>
    <scope>NUCLEOTIDE SEQUENCE [LARGE SCALE GENOMIC DNA]</scope>
    <source>
        <strain evidence="9 10">ABR2-5</strain>
    </source>
</reference>
<feature type="signal peptide" evidence="8">
    <location>
        <begin position="1"/>
        <end position="20"/>
    </location>
</feature>
<dbReference type="InterPro" id="IPR051906">
    <property type="entry name" value="TolC-like"/>
</dbReference>
<organism evidence="9 10">
    <name type="scientific">Reichenbachiella ulvae</name>
    <dbReference type="NCBI Taxonomy" id="2980104"/>
    <lineage>
        <taxon>Bacteria</taxon>
        <taxon>Pseudomonadati</taxon>
        <taxon>Bacteroidota</taxon>
        <taxon>Cytophagia</taxon>
        <taxon>Cytophagales</taxon>
        <taxon>Reichenbachiellaceae</taxon>
        <taxon>Reichenbachiella</taxon>
    </lineage>
</organism>
<evidence type="ECO:0000256" key="4">
    <source>
        <dbReference type="ARBA" id="ARBA00022452"/>
    </source>
</evidence>
<dbReference type="Proteomes" id="UP001300692">
    <property type="component" value="Unassembled WGS sequence"/>
</dbReference>
<gene>
    <name evidence="9" type="ORF">N7U62_00145</name>
</gene>
<dbReference type="InterPro" id="IPR003423">
    <property type="entry name" value="OMP_efflux"/>
</dbReference>
<keyword evidence="5" id="KW-0812">Transmembrane</keyword>
<accession>A0ABT3CMX1</accession>
<comment type="subcellular location">
    <subcellularLocation>
        <location evidence="1">Cell outer membrane</location>
    </subcellularLocation>
</comment>
<name>A0ABT3CMX1_9BACT</name>
<dbReference type="PANTHER" id="PTHR30026">
    <property type="entry name" value="OUTER MEMBRANE PROTEIN TOLC"/>
    <property type="match status" value="1"/>
</dbReference>
<evidence type="ECO:0000313" key="9">
    <source>
        <dbReference type="EMBL" id="MCV9385046.1"/>
    </source>
</evidence>
<keyword evidence="7" id="KW-0998">Cell outer membrane</keyword>
<evidence type="ECO:0000256" key="6">
    <source>
        <dbReference type="ARBA" id="ARBA00023136"/>
    </source>
</evidence>
<protein>
    <submittedName>
        <fullName evidence="9">TolC family protein</fullName>
    </submittedName>
</protein>
<dbReference type="PANTHER" id="PTHR30026:SF20">
    <property type="entry name" value="OUTER MEMBRANE PROTEIN TOLC"/>
    <property type="match status" value="1"/>
</dbReference>
<evidence type="ECO:0000256" key="7">
    <source>
        <dbReference type="ARBA" id="ARBA00023237"/>
    </source>
</evidence>
<keyword evidence="8" id="KW-0732">Signal</keyword>
<evidence type="ECO:0000256" key="2">
    <source>
        <dbReference type="ARBA" id="ARBA00007613"/>
    </source>
</evidence>
<keyword evidence="3" id="KW-0813">Transport</keyword>
<dbReference type="EMBL" id="JAOYOD010000001">
    <property type="protein sequence ID" value="MCV9385046.1"/>
    <property type="molecule type" value="Genomic_DNA"/>
</dbReference>
<feature type="chain" id="PRO_5046311051" evidence="8">
    <location>
        <begin position="21"/>
        <end position="478"/>
    </location>
</feature>
<comment type="caution">
    <text evidence="9">The sequence shown here is derived from an EMBL/GenBank/DDBJ whole genome shotgun (WGS) entry which is preliminary data.</text>
</comment>
<dbReference type="Gene3D" id="1.20.1600.10">
    <property type="entry name" value="Outer membrane efflux proteins (OEP)"/>
    <property type="match status" value="1"/>
</dbReference>
<evidence type="ECO:0000313" key="10">
    <source>
        <dbReference type="Proteomes" id="UP001300692"/>
    </source>
</evidence>
<evidence type="ECO:0000256" key="5">
    <source>
        <dbReference type="ARBA" id="ARBA00022692"/>
    </source>
</evidence>
<dbReference type="RefSeq" id="WP_264135842.1">
    <property type="nucleotide sequence ID" value="NZ_JAOYOD010000001.1"/>
</dbReference>
<proteinExistence type="inferred from homology"/>
<dbReference type="Pfam" id="PF02321">
    <property type="entry name" value="OEP"/>
    <property type="match status" value="2"/>
</dbReference>
<keyword evidence="6" id="KW-0472">Membrane</keyword>
<dbReference type="SUPFAM" id="SSF56954">
    <property type="entry name" value="Outer membrane efflux proteins (OEP)"/>
    <property type="match status" value="1"/>
</dbReference>
<evidence type="ECO:0000256" key="8">
    <source>
        <dbReference type="SAM" id="SignalP"/>
    </source>
</evidence>
<comment type="similarity">
    <text evidence="2">Belongs to the outer membrane factor (OMF) (TC 1.B.17) family.</text>
</comment>
<keyword evidence="4" id="KW-1134">Transmembrane beta strand</keyword>
<keyword evidence="10" id="KW-1185">Reference proteome</keyword>
<sequence>MKLNISLATLALLFSLSASAQVKKWTLEECVTYALEKNISIQQSQLDVQTAEYNKKSAMGNFLPSVNASATHNWNNGLTQDVTDGTLKVQTTQNTSVGLNAGVNLFQGLTNLNTMHRANLQILANQYQIDGMKDDIALMVANSFLQILFNKETLKVRQSQYDLTQQELERTQTLIANGQLPEGEIYELEANSASQEQQIVVAENNVRLSLINLAQLLLINDYENFDISTEDYDIPASVILDTRPSDIYQKALEIRNEVKVSETNVEIAEVNYDLAVGGISPTLSAFYSYNTRASYQDRAGTPIVNPADPTSDPILGYVTSTQEPVRVPTITSTTVSPDPIYDQFDRNGGHVFGLQLQIPIFNGFRNHVNMQTSRITLEKARLQLENTKIDLESTVYQSYNDALAASKAYVAAEKTLIARQQAYDYAQERFDVGVINSFEFTQTQQQLEAAQSELVRTKFDYIFKIKVLEFFFGIPITE</sequence>
<evidence type="ECO:0000256" key="1">
    <source>
        <dbReference type="ARBA" id="ARBA00004442"/>
    </source>
</evidence>
<evidence type="ECO:0000256" key="3">
    <source>
        <dbReference type="ARBA" id="ARBA00022448"/>
    </source>
</evidence>